<dbReference type="Proteomes" id="UP000242818">
    <property type="component" value="Unassembled WGS sequence"/>
</dbReference>
<evidence type="ECO:0000313" key="3">
    <source>
        <dbReference type="Proteomes" id="UP000242818"/>
    </source>
</evidence>
<sequence>MKCKHLLLLATFLGLLLPACQTKKAIPVRQIQLSPTVAGIVQAMVAYAKVDDIAIGEDGYTSPQWYRFEALCKAATRQELHDLVNDDHPVLSCYAFRALANRLDSAVFPILLAHLHDTAKVSTQSGCIVMEDFVGDFFIRTVTQKHLVSPSYMLNEVQHHVLDSILLYDKQMVLNAKDGLLSSMKPNPTYYARIKEIAVKQHNEVALLAL</sequence>
<name>A0A1C3YNS2_9BACT</name>
<gene>
    <name evidence="2" type="ORF">GA0116948_1015</name>
</gene>
<evidence type="ECO:0000313" key="2">
    <source>
        <dbReference type="EMBL" id="SCB71747.1"/>
    </source>
</evidence>
<dbReference type="OrthoDB" id="834588at2"/>
<dbReference type="EMBL" id="FMAR01000001">
    <property type="protein sequence ID" value="SCB71747.1"/>
    <property type="molecule type" value="Genomic_DNA"/>
</dbReference>
<accession>A0A1C3YNS2</accession>
<feature type="chain" id="PRO_5008687630" description="HD domain-containing protein" evidence="1">
    <location>
        <begin position="26"/>
        <end position="210"/>
    </location>
</feature>
<dbReference type="AlphaFoldDB" id="A0A1C3YNS2"/>
<feature type="signal peptide" evidence="1">
    <location>
        <begin position="1"/>
        <end position="25"/>
    </location>
</feature>
<keyword evidence="1" id="KW-0732">Signal</keyword>
<keyword evidence="3" id="KW-1185">Reference proteome</keyword>
<evidence type="ECO:0000256" key="1">
    <source>
        <dbReference type="SAM" id="SignalP"/>
    </source>
</evidence>
<evidence type="ECO:0008006" key="4">
    <source>
        <dbReference type="Google" id="ProtNLM"/>
    </source>
</evidence>
<reference evidence="2 3" key="1">
    <citation type="submission" date="2016-08" db="EMBL/GenBank/DDBJ databases">
        <authorList>
            <person name="Seilhamer J.J."/>
        </authorList>
    </citation>
    <scope>NUCLEOTIDE SEQUENCE [LARGE SCALE GENOMIC DNA]</scope>
    <source>
        <strain evidence="2 3">A37T2</strain>
    </source>
</reference>
<dbReference type="RefSeq" id="WP_123891658.1">
    <property type="nucleotide sequence ID" value="NZ_FMAR01000001.1"/>
</dbReference>
<organism evidence="2 3">
    <name type="scientific">Chitinophaga costaii</name>
    <dbReference type="NCBI Taxonomy" id="1335309"/>
    <lineage>
        <taxon>Bacteria</taxon>
        <taxon>Pseudomonadati</taxon>
        <taxon>Bacteroidota</taxon>
        <taxon>Chitinophagia</taxon>
        <taxon>Chitinophagales</taxon>
        <taxon>Chitinophagaceae</taxon>
        <taxon>Chitinophaga</taxon>
    </lineage>
</organism>
<proteinExistence type="predicted"/>
<protein>
    <recommendedName>
        <fullName evidence="4">HD domain-containing protein</fullName>
    </recommendedName>
</protein>